<evidence type="ECO:0000313" key="2">
    <source>
        <dbReference type="Proteomes" id="UP000807504"/>
    </source>
</evidence>
<reference evidence="1" key="1">
    <citation type="journal article" date="2020" name="bioRxiv">
        <title>Chromosome-level reference genome of the European wasp spider Argiope bruennichi: a resource for studies on range expansion and evolutionary adaptation.</title>
        <authorList>
            <person name="Sheffer M.M."/>
            <person name="Hoppe A."/>
            <person name="Krehenwinkel H."/>
            <person name="Uhl G."/>
            <person name="Kuss A.W."/>
            <person name="Jensen L."/>
            <person name="Jensen C."/>
            <person name="Gillespie R.G."/>
            <person name="Hoff K.J."/>
            <person name="Prost S."/>
        </authorList>
    </citation>
    <scope>NUCLEOTIDE SEQUENCE</scope>
</reference>
<dbReference type="AlphaFoldDB" id="A0A8T0FQZ1"/>
<keyword evidence="2" id="KW-1185">Reference proteome</keyword>
<evidence type="ECO:0000313" key="1">
    <source>
        <dbReference type="EMBL" id="KAF8793594.1"/>
    </source>
</evidence>
<gene>
    <name evidence="1" type="ORF">HNY73_001651</name>
</gene>
<proteinExistence type="predicted"/>
<reference evidence="1" key="2">
    <citation type="submission" date="2020-06" db="EMBL/GenBank/DDBJ databases">
        <authorList>
            <person name="Sheffer M."/>
        </authorList>
    </citation>
    <scope>NUCLEOTIDE SEQUENCE</scope>
</reference>
<sequence length="84" mass="9236">MQVEPKRNGSNFRNHCGVILVAIKDKGGSGDEQSYTGRNKRRVKLINIIICSLRSSRNIFPSSEGPKYFVKTGDSSPLVQSAPV</sequence>
<accession>A0A8T0FQZ1</accession>
<dbReference type="Proteomes" id="UP000807504">
    <property type="component" value="Unassembled WGS sequence"/>
</dbReference>
<organism evidence="1 2">
    <name type="scientific">Argiope bruennichi</name>
    <name type="common">Wasp spider</name>
    <name type="synonym">Aranea bruennichi</name>
    <dbReference type="NCBI Taxonomy" id="94029"/>
    <lineage>
        <taxon>Eukaryota</taxon>
        <taxon>Metazoa</taxon>
        <taxon>Ecdysozoa</taxon>
        <taxon>Arthropoda</taxon>
        <taxon>Chelicerata</taxon>
        <taxon>Arachnida</taxon>
        <taxon>Araneae</taxon>
        <taxon>Araneomorphae</taxon>
        <taxon>Entelegynae</taxon>
        <taxon>Araneoidea</taxon>
        <taxon>Araneidae</taxon>
        <taxon>Argiope</taxon>
    </lineage>
</organism>
<dbReference type="EMBL" id="JABXBU010000002">
    <property type="protein sequence ID" value="KAF8793594.1"/>
    <property type="molecule type" value="Genomic_DNA"/>
</dbReference>
<name>A0A8T0FQZ1_ARGBR</name>
<comment type="caution">
    <text evidence="1">The sequence shown here is derived from an EMBL/GenBank/DDBJ whole genome shotgun (WGS) entry which is preliminary data.</text>
</comment>
<protein>
    <submittedName>
        <fullName evidence="1">Uncharacterized protein</fullName>
    </submittedName>
</protein>